<evidence type="ECO:0000313" key="3">
    <source>
        <dbReference type="Proteomes" id="UP001271789"/>
    </source>
</evidence>
<sequence>MTDPIDLNDSRASDDKTDKKALQMRMPADDGKAGDDKKQLNVRISTELYKKLELANEPKGIIVTKALEKYLEPDTASAVSQEYVDALIKQLTVKDEQIAALSRQMETKDEQIMERDNTTKMHIAQVQTLINQLDKKQLELESAKNKKWYQFW</sequence>
<feature type="region of interest" description="Disordered" evidence="1">
    <location>
        <begin position="1"/>
        <end position="37"/>
    </location>
</feature>
<proteinExistence type="predicted"/>
<dbReference type="EMBL" id="JAWDKD010000021">
    <property type="protein sequence ID" value="MDV0447562.1"/>
    <property type="molecule type" value="Genomic_DNA"/>
</dbReference>
<name>A0AAE4SDN2_9EURY</name>
<feature type="compositionally biased region" description="Basic and acidic residues" evidence="1">
    <location>
        <begin position="8"/>
        <end position="37"/>
    </location>
</feature>
<evidence type="ECO:0000256" key="1">
    <source>
        <dbReference type="SAM" id="MobiDB-lite"/>
    </source>
</evidence>
<gene>
    <name evidence="2" type="ORF">MsAg5_14660</name>
</gene>
<organism evidence="2 3">
    <name type="scientific">Methanolapillus africanus</name>
    <dbReference type="NCBI Taxonomy" id="3028297"/>
    <lineage>
        <taxon>Archaea</taxon>
        <taxon>Methanobacteriati</taxon>
        <taxon>Methanobacteriota</taxon>
        <taxon>Stenosarchaea group</taxon>
        <taxon>Methanomicrobia</taxon>
        <taxon>Methanosarcinales</taxon>
        <taxon>Methanosarcinaceae</taxon>
        <taxon>Methanolapillus</taxon>
    </lineage>
</organism>
<protein>
    <submittedName>
        <fullName evidence="2">Uncharacterized protein</fullName>
    </submittedName>
</protein>
<reference evidence="2" key="1">
    <citation type="submission" date="2023-06" db="EMBL/GenBank/DDBJ databases">
        <title>Genome sequence of Methanosarcinaceae archaeon Ag5.</title>
        <authorList>
            <person name="Protasov E."/>
            <person name="Platt K."/>
            <person name="Poehlein A."/>
            <person name="Daniel R."/>
            <person name="Brune A."/>
        </authorList>
    </citation>
    <scope>NUCLEOTIDE SEQUENCE</scope>
    <source>
        <strain evidence="2">Ag5</strain>
    </source>
</reference>
<accession>A0AAE4SDN2</accession>
<comment type="caution">
    <text evidence="2">The sequence shown here is derived from an EMBL/GenBank/DDBJ whole genome shotgun (WGS) entry which is preliminary data.</text>
</comment>
<dbReference type="Proteomes" id="UP001271789">
    <property type="component" value="Unassembled WGS sequence"/>
</dbReference>
<dbReference type="AlphaFoldDB" id="A0AAE4SDN2"/>
<keyword evidence="3" id="KW-1185">Reference proteome</keyword>
<evidence type="ECO:0000313" key="2">
    <source>
        <dbReference type="EMBL" id="MDV0447562.1"/>
    </source>
</evidence>